<reference evidence="1 2" key="1">
    <citation type="submission" date="2019-09" db="EMBL/GenBank/DDBJ databases">
        <title>Screening of Novel Bioactive Compounds from Soil-Associated.</title>
        <authorList>
            <person name="Gong X."/>
        </authorList>
    </citation>
    <scope>NUCLEOTIDE SEQUENCE [LARGE SCALE GENOMIC DNA]</scope>
    <source>
        <strain evidence="1 2">Gxj-6</strain>
    </source>
</reference>
<evidence type="ECO:0000313" key="2">
    <source>
        <dbReference type="Proteomes" id="UP000327011"/>
    </source>
</evidence>
<dbReference type="EMBL" id="VYTZ01000002">
    <property type="protein sequence ID" value="KAA9381061.1"/>
    <property type="molecule type" value="Genomic_DNA"/>
</dbReference>
<accession>A0A5J5K8W7</accession>
<organism evidence="1 2">
    <name type="scientific">Microbispora cellulosiformans</name>
    <dbReference type="NCBI Taxonomy" id="2614688"/>
    <lineage>
        <taxon>Bacteria</taxon>
        <taxon>Bacillati</taxon>
        <taxon>Actinomycetota</taxon>
        <taxon>Actinomycetes</taxon>
        <taxon>Streptosporangiales</taxon>
        <taxon>Streptosporangiaceae</taxon>
        <taxon>Microbispora</taxon>
    </lineage>
</organism>
<gene>
    <name evidence="1" type="ORF">F5972_07015</name>
</gene>
<keyword evidence="2" id="KW-1185">Reference proteome</keyword>
<comment type="caution">
    <text evidence="1">The sequence shown here is derived from an EMBL/GenBank/DDBJ whole genome shotgun (WGS) entry which is preliminary data.</text>
</comment>
<dbReference type="Proteomes" id="UP000327011">
    <property type="component" value="Unassembled WGS sequence"/>
</dbReference>
<dbReference type="AlphaFoldDB" id="A0A5J5K8W7"/>
<proteinExistence type="predicted"/>
<evidence type="ECO:0000313" key="1">
    <source>
        <dbReference type="EMBL" id="KAA9381061.1"/>
    </source>
</evidence>
<protein>
    <submittedName>
        <fullName evidence="1">Uncharacterized protein</fullName>
    </submittedName>
</protein>
<name>A0A5J5K8W7_9ACTN</name>
<sequence length="86" mass="9633">MRQRIAVAINQRALMPVWLTTALGHPPAAQTDQWMNLTAEVLCFRISYNITDLVVALGNPPAPAQRARHAWYRELSHLIGKLESAT</sequence>